<keyword evidence="8" id="KW-0007">Acetylation</keyword>
<dbReference type="InterPro" id="IPR000504">
    <property type="entry name" value="RRM_dom"/>
</dbReference>
<evidence type="ECO:0000256" key="9">
    <source>
        <dbReference type="ARBA" id="ARBA00023015"/>
    </source>
</evidence>
<evidence type="ECO:0000256" key="8">
    <source>
        <dbReference type="ARBA" id="ARBA00022990"/>
    </source>
</evidence>
<keyword evidence="7 13" id="KW-0694">RNA-binding</keyword>
<evidence type="ECO:0000313" key="21">
    <source>
        <dbReference type="Proteomes" id="UP000002254"/>
    </source>
</evidence>
<evidence type="ECO:0000256" key="1">
    <source>
        <dbReference type="ARBA" id="ARBA00004123"/>
    </source>
</evidence>
<feature type="compositionally biased region" description="Basic and acidic residues" evidence="15">
    <location>
        <begin position="966"/>
        <end position="982"/>
    </location>
</feature>
<evidence type="ECO:0000256" key="5">
    <source>
        <dbReference type="ARBA" id="ARBA00022553"/>
    </source>
</evidence>
<feature type="region of interest" description="Disordered" evidence="15">
    <location>
        <begin position="205"/>
        <end position="254"/>
    </location>
</feature>
<dbReference type="GO" id="GO:0003677">
    <property type="term" value="F:DNA binding"/>
    <property type="evidence" value="ECO:0007669"/>
    <property type="project" value="UniProtKB-KW"/>
</dbReference>
<evidence type="ECO:0000256" key="14">
    <source>
        <dbReference type="SAM" id="Coils"/>
    </source>
</evidence>
<dbReference type="FunFam" id="3.30.70.330:FF:000197">
    <property type="entry name" value="Scaffold attachment factor B2"/>
    <property type="match status" value="1"/>
</dbReference>
<dbReference type="PANTHER" id="PTHR15683">
    <property type="entry name" value="SCAFFOLD ATTACHMENT FACTOR B-RELATED"/>
    <property type="match status" value="1"/>
</dbReference>
<keyword evidence="4" id="KW-1017">Isopeptide bond</keyword>
<evidence type="ECO:0000256" key="2">
    <source>
        <dbReference type="ARBA" id="ARBA00022481"/>
    </source>
</evidence>
<protein>
    <submittedName>
        <fullName evidence="19">Scaffold attachment factor B</fullName>
    </submittedName>
</protein>
<dbReference type="SUPFAM" id="SSF54928">
    <property type="entry name" value="RNA-binding domain, RBD"/>
    <property type="match status" value="1"/>
</dbReference>
<gene>
    <name evidence="18" type="primary">SAFB</name>
</gene>
<feature type="compositionally biased region" description="Basic and acidic residues" evidence="15">
    <location>
        <begin position="625"/>
        <end position="700"/>
    </location>
</feature>
<reference evidence="19" key="3">
    <citation type="submission" date="2019-03" db="EMBL/GenBank/DDBJ databases">
        <authorList>
            <person name="Warren W.C."/>
            <person name="Johnson G.S."/>
        </authorList>
    </citation>
    <scope>NUCLEOTIDE SEQUENCE [LARGE SCALE GENOMIC DNA]</scope>
    <source>
        <strain evidence="19">Basenji</strain>
    </source>
</reference>
<accession>A0A8C0PCU5</accession>
<dbReference type="Proteomes" id="UP000694542">
    <property type="component" value="Chromosome 20"/>
</dbReference>
<evidence type="ECO:0000256" key="15">
    <source>
        <dbReference type="SAM" id="MobiDB-lite"/>
    </source>
</evidence>
<dbReference type="GO" id="GO:0003723">
    <property type="term" value="F:RNA binding"/>
    <property type="evidence" value="ECO:0007669"/>
    <property type="project" value="UniProtKB-UniRule"/>
</dbReference>
<dbReference type="AlphaFoldDB" id="A0A8C0PCU5"/>
<evidence type="ECO:0000256" key="6">
    <source>
        <dbReference type="ARBA" id="ARBA00022843"/>
    </source>
</evidence>
<keyword evidence="14" id="KW-0175">Coiled coil</keyword>
<dbReference type="Proteomes" id="UP000694429">
    <property type="component" value="Chromosome 20"/>
</dbReference>
<dbReference type="PROSITE" id="PS50102">
    <property type="entry name" value="RRM"/>
    <property type="match status" value="1"/>
</dbReference>
<feature type="compositionally biased region" description="Acidic residues" evidence="15">
    <location>
        <begin position="236"/>
        <end position="254"/>
    </location>
</feature>
<feature type="compositionally biased region" description="Basic and acidic residues" evidence="15">
    <location>
        <begin position="898"/>
        <end position="945"/>
    </location>
</feature>
<dbReference type="InterPro" id="IPR012677">
    <property type="entry name" value="Nucleotide-bd_a/b_plait_sf"/>
</dbReference>
<keyword evidence="5" id="KW-0597">Phosphoprotein</keyword>
<dbReference type="InterPro" id="IPR035979">
    <property type="entry name" value="RBD_domain_sf"/>
</dbReference>
<dbReference type="PROSITE" id="PS50800">
    <property type="entry name" value="SAP"/>
    <property type="match status" value="1"/>
</dbReference>
<dbReference type="Ensembl" id="ENSCAFT00000029855.5">
    <property type="protein sequence ID" value="ENSCAFP00000027747.4"/>
    <property type="gene ID" value="ENSCAFG00000018803.5"/>
</dbReference>
<dbReference type="Ensembl" id="ENSCAFT00040047381.1">
    <property type="protein sequence ID" value="ENSCAFP00040041366.1"/>
    <property type="gene ID" value="ENSCAFG00040025390.1"/>
</dbReference>
<dbReference type="SMART" id="SM00513">
    <property type="entry name" value="SAP"/>
    <property type="match status" value="1"/>
</dbReference>
<dbReference type="Proteomes" id="UP000002254">
    <property type="component" value="Chromosome 20"/>
</dbReference>
<feature type="compositionally biased region" description="Basic and acidic residues" evidence="15">
    <location>
        <begin position="374"/>
        <end position="383"/>
    </location>
</feature>
<dbReference type="SMART" id="SM00360">
    <property type="entry name" value="RRM"/>
    <property type="match status" value="1"/>
</dbReference>
<dbReference type="SUPFAM" id="SSF68906">
    <property type="entry name" value="SAP domain"/>
    <property type="match status" value="1"/>
</dbReference>
<evidence type="ECO:0000259" key="16">
    <source>
        <dbReference type="PROSITE" id="PS50102"/>
    </source>
</evidence>
<feature type="compositionally biased region" description="Basic and acidic residues" evidence="15">
    <location>
        <begin position="495"/>
        <end position="507"/>
    </location>
</feature>
<feature type="region of interest" description="Disordered" evidence="15">
    <location>
        <begin position="373"/>
        <end position="557"/>
    </location>
</feature>
<dbReference type="Gene3D" id="3.30.70.330">
    <property type="match status" value="1"/>
</dbReference>
<name>A0A8C0PCU5_CANLF</name>
<evidence type="ECO:0000256" key="12">
    <source>
        <dbReference type="ARBA" id="ARBA00023242"/>
    </source>
</evidence>
<keyword evidence="2" id="KW-0488">Methylation</keyword>
<reference evidence="19" key="4">
    <citation type="submission" date="2025-05" db="UniProtKB">
        <authorList>
            <consortium name="Ensembl"/>
        </authorList>
    </citation>
    <scope>IDENTIFICATION</scope>
</reference>
<feature type="domain" description="RRM" evidence="16">
    <location>
        <begin position="555"/>
        <end position="633"/>
    </location>
</feature>
<reference evidence="20" key="2">
    <citation type="submission" date="2018-10" db="EMBL/GenBank/DDBJ databases">
        <title>De novo assembly of a Great Dane genome.</title>
        <authorList>
            <person name="Kidd J.M."/>
            <person name="Pendleton A.L."/>
            <person name="Shen F."/>
            <person name="Emery S."/>
        </authorList>
    </citation>
    <scope>NUCLEOTIDE SEQUENCE [LARGE SCALE GENOMIC DNA]</scope>
    <source>
        <strain evidence="20">Great Dane</strain>
    </source>
</reference>
<feature type="compositionally biased region" description="Basic and acidic residues" evidence="15">
    <location>
        <begin position="1055"/>
        <end position="1065"/>
    </location>
</feature>
<keyword evidence="9" id="KW-0805">Transcription regulation</keyword>
<evidence type="ECO:0000313" key="19">
    <source>
        <dbReference type="Ensembl" id="ENSCAFP00030037157.1"/>
    </source>
</evidence>
<dbReference type="Pfam" id="PF00076">
    <property type="entry name" value="RRM_1"/>
    <property type="match status" value="1"/>
</dbReference>
<feature type="region of interest" description="Disordered" evidence="15">
    <location>
        <begin position="1"/>
        <end position="21"/>
    </location>
</feature>
<evidence type="ECO:0000313" key="18">
    <source>
        <dbReference type="Ensembl" id="ENSCAFP00000027747.4"/>
    </source>
</evidence>
<dbReference type="InterPro" id="IPR051738">
    <property type="entry name" value="SAF_Modulators"/>
</dbReference>
<keyword evidence="12" id="KW-0539">Nucleus</keyword>
<sequence length="1065" mass="118970">MAPPKRKTHSLPPAPLSGRACVPHTPAFLTARALARRPTARSPPQCASAVTAARMRDGRARREAVDMQRACAQPFERSPRMCTRDRQRRLRAGCACAEERRARAAGAVPSQAAPFCAGCRDKTGPVLCEVGGGARVPGMAETLSGLGDSGAAGAAALSSASSETGTRRLSDLRVIDLRAELKKRNLDSSGNKSVLMERLKKAIEDEGGNPDEIEITSEGNKKTSKRSSKGRKPEEEGVEDNGLEENSGDGQEDVETSLENLQDIDMMDISVLDEAEIDNGSVADCVEDDDADNLPESLSDSRELVEGEMKELPEQLQEHAIEDKETLNNLDTSSSDFTILQMRTNEMWTNFQEIEEPSLEPENEKILDILGETCKSEPVKEEGSELEQPLAQDTSSVGPDRKLAEEEDLFGSAHPEEGDLDLASESTAQAQSSRADTLLAVVKREPVEQPGDGARTDCEPVGLEKPVEQSSKASEHTEASSEEAAEAPQEASSPDPRDSKEDVKKFAFEACNEVPPAPKESSASEGADQKMSSVEDDSDTKRLSKEEKGRSSCGRNFWVSGLSSTTRATDLKNLFSKYGKVVGAKVVTNARSPGARCYGFVTMSTAEEATKCINHLHKTELHGKMISVEKAKNEPTGKKASEKREGEGKKEKSSTSDRSANLKREDKADRKEDIKKGEDGSGEKSKDQDDQKPGPSERSRTTKSGSRGTERTVVMDKSKGVPVISVKTSGSKERVSKSQDRKSASREKRSVVSFDKVKEPRKSRDSESRRVRERSEWEQRMQAQWEREERERLEIARERLAFHRHRLERERMERERLERERMHVEHERRREQERIHREREELRRQQELRYEQERRPAVRRPYDVDGRRDDAYWPEAKRAALDERYHSDFNRQDRFHDFDHRDRGRYPDHSVDRREGSRSMMGEREGQHYPERHGGPERHGRDSRDGWGGYGSDKRMSEGRGLPPPPRRDWGDHGRRIEDDRAWQGAADGGMIDRDHKRWQGGERSMSGHSGPGHMMNRGGMSGRGSFAPGGASRGHVIPRGGMQGGFGGQNRGSRPNDTRFTRRY</sequence>
<dbReference type="CDD" id="cd12679">
    <property type="entry name" value="RRM_SAFB1_SAFB2"/>
    <property type="match status" value="1"/>
</dbReference>
<keyword evidence="3" id="KW-0678">Repressor</keyword>
<feature type="compositionally biased region" description="Basic and acidic residues" evidence="15">
    <location>
        <begin position="730"/>
        <end position="781"/>
    </location>
</feature>
<evidence type="ECO:0000259" key="17">
    <source>
        <dbReference type="PROSITE" id="PS50800"/>
    </source>
</evidence>
<dbReference type="GO" id="GO:0030496">
    <property type="term" value="C:midbody"/>
    <property type="evidence" value="ECO:0007669"/>
    <property type="project" value="Ensembl"/>
</dbReference>
<dbReference type="InterPro" id="IPR003034">
    <property type="entry name" value="SAP_dom"/>
</dbReference>
<keyword evidence="10" id="KW-0238">DNA-binding</keyword>
<evidence type="ECO:0000313" key="22">
    <source>
        <dbReference type="Proteomes" id="UP000694429"/>
    </source>
</evidence>
<dbReference type="PANTHER" id="PTHR15683:SF6">
    <property type="entry name" value="SCAFFOLD ATTACHMENT FACTOR B1"/>
    <property type="match status" value="1"/>
</dbReference>
<feature type="compositionally biased region" description="Basic and acidic residues" evidence="15">
    <location>
        <begin position="708"/>
        <end position="719"/>
    </location>
</feature>
<feature type="region of interest" description="Disordered" evidence="15">
    <location>
        <begin position="898"/>
        <end position="1065"/>
    </location>
</feature>
<proteinExistence type="predicted"/>
<keyword evidence="6" id="KW-0832">Ubl conjugation</keyword>
<feature type="compositionally biased region" description="Polar residues" evidence="15">
    <location>
        <begin position="424"/>
        <end position="435"/>
    </location>
</feature>
<dbReference type="Gene3D" id="1.10.720.30">
    <property type="entry name" value="SAP domain"/>
    <property type="match status" value="1"/>
</dbReference>
<evidence type="ECO:0000313" key="20">
    <source>
        <dbReference type="Ensembl" id="ENSCAFP00040041366.1"/>
    </source>
</evidence>
<evidence type="ECO:0000256" key="3">
    <source>
        <dbReference type="ARBA" id="ARBA00022491"/>
    </source>
</evidence>
<dbReference type="InterPro" id="IPR036361">
    <property type="entry name" value="SAP_dom_sf"/>
</dbReference>
<feature type="compositionally biased region" description="Basic and acidic residues" evidence="15">
    <location>
        <begin position="991"/>
        <end position="1001"/>
    </location>
</feature>
<evidence type="ECO:0000256" key="11">
    <source>
        <dbReference type="ARBA" id="ARBA00023163"/>
    </source>
</evidence>
<organism evidence="19 22">
    <name type="scientific">Canis lupus familiaris</name>
    <name type="common">Dog</name>
    <name type="synonym">Canis familiaris</name>
    <dbReference type="NCBI Taxonomy" id="9615"/>
    <lineage>
        <taxon>Eukaryota</taxon>
        <taxon>Metazoa</taxon>
        <taxon>Chordata</taxon>
        <taxon>Craniata</taxon>
        <taxon>Vertebrata</taxon>
        <taxon>Euteleostomi</taxon>
        <taxon>Mammalia</taxon>
        <taxon>Eutheria</taxon>
        <taxon>Laurasiatheria</taxon>
        <taxon>Carnivora</taxon>
        <taxon>Caniformia</taxon>
        <taxon>Canidae</taxon>
        <taxon>Canis</taxon>
    </lineage>
</organism>
<feature type="compositionally biased region" description="Acidic residues" evidence="15">
    <location>
        <begin position="205"/>
        <end position="215"/>
    </location>
</feature>
<reference evidence="18 21" key="1">
    <citation type="journal article" date="2005" name="Nature">
        <title>Genome sequence, comparative analysis and haplotype structure of the domestic dog.</title>
        <authorList>
            <consortium name="Broad Sequencing Platform"/>
            <person name="Lindblad-Toh K."/>
            <person name="Wade C.M."/>
            <person name="Mikkelsen T.S."/>
            <person name="Karlsson E.K."/>
            <person name="Jaffe D.B."/>
            <person name="Kamal M."/>
            <person name="Clamp M."/>
            <person name="Chang J.L."/>
            <person name="Kulbokas E.J. III"/>
            <person name="Zody M.C."/>
            <person name="Mauceli E."/>
            <person name="Xie X."/>
            <person name="Breen M."/>
            <person name="Wayne R.K."/>
            <person name="Ostrander E.A."/>
            <person name="Ponting C.P."/>
            <person name="Galibert F."/>
            <person name="Smith D.R."/>
            <person name="DeJong P.J."/>
            <person name="Kirkness E."/>
            <person name="Alvarez P."/>
            <person name="Biagi T."/>
            <person name="Brockman W."/>
            <person name="Butler J."/>
            <person name="Chin C.W."/>
            <person name="Cook A."/>
            <person name="Cuff J."/>
            <person name="Daly M.J."/>
            <person name="DeCaprio D."/>
            <person name="Gnerre S."/>
            <person name="Grabherr M."/>
            <person name="Kellis M."/>
            <person name="Kleber M."/>
            <person name="Bardeleben C."/>
            <person name="Goodstadt L."/>
            <person name="Heger A."/>
            <person name="Hitte C."/>
            <person name="Kim L."/>
            <person name="Koepfli K.P."/>
            <person name="Parker H.G."/>
            <person name="Pollinger J.P."/>
            <person name="Searle S.M."/>
            <person name="Sutter N.B."/>
            <person name="Thomas R."/>
            <person name="Webber C."/>
            <person name="Baldwin J."/>
            <person name="Abebe A."/>
            <person name="Abouelleil A."/>
            <person name="Aftuck L."/>
            <person name="Ait-Zahra M."/>
            <person name="Aldredge T."/>
            <person name="Allen N."/>
            <person name="An P."/>
            <person name="Anderson S."/>
            <person name="Antoine C."/>
            <person name="Arachchi H."/>
            <person name="Aslam A."/>
            <person name="Ayotte L."/>
            <person name="Bachantsang P."/>
            <person name="Barry A."/>
            <person name="Bayul T."/>
            <person name="Benamara M."/>
            <person name="Berlin A."/>
            <person name="Bessette D."/>
            <person name="Blitshteyn B."/>
            <person name="Bloom T."/>
            <person name="Blye J."/>
            <person name="Boguslavskiy L."/>
            <person name="Bonnet C."/>
            <person name="Boukhgalter B."/>
            <person name="Brown A."/>
            <person name="Cahill P."/>
            <person name="Calixte N."/>
            <person name="Camarata J."/>
            <person name="Cheshatsang Y."/>
            <person name="Chu J."/>
            <person name="Citroen M."/>
            <person name="Collymore A."/>
            <person name="Cooke P."/>
            <person name="Dawoe T."/>
            <person name="Daza R."/>
            <person name="Decktor K."/>
            <person name="DeGray S."/>
            <person name="Dhargay N."/>
            <person name="Dooley K."/>
            <person name="Dooley K."/>
            <person name="Dorje P."/>
            <person name="Dorjee K."/>
            <person name="Dorris L."/>
            <person name="Duffey N."/>
            <person name="Dupes A."/>
            <person name="Egbiremolen O."/>
            <person name="Elong R."/>
            <person name="Falk J."/>
            <person name="Farina A."/>
            <person name="Faro S."/>
            <person name="Ferguson D."/>
            <person name="Ferreira P."/>
            <person name="Fisher S."/>
            <person name="FitzGerald M."/>
            <person name="Foley K."/>
            <person name="Foley C."/>
            <person name="Franke A."/>
            <person name="Friedrich D."/>
            <person name="Gage D."/>
            <person name="Garber M."/>
            <person name="Gearin G."/>
            <person name="Giannoukos G."/>
            <person name="Goode T."/>
            <person name="Goyette A."/>
            <person name="Graham J."/>
            <person name="Grandbois E."/>
            <person name="Gyaltsen K."/>
            <person name="Hafez N."/>
            <person name="Hagopian D."/>
            <person name="Hagos B."/>
            <person name="Hall J."/>
            <person name="Healy C."/>
            <person name="Hegarty R."/>
            <person name="Honan T."/>
            <person name="Horn A."/>
            <person name="Houde N."/>
            <person name="Hughes L."/>
            <person name="Hunnicutt L."/>
            <person name="Husby M."/>
            <person name="Jester B."/>
            <person name="Jones C."/>
            <person name="Kamat A."/>
            <person name="Kanga B."/>
            <person name="Kells C."/>
            <person name="Khazanovich D."/>
            <person name="Kieu A.C."/>
            <person name="Kisner P."/>
            <person name="Kumar M."/>
            <person name="Lance K."/>
            <person name="Landers T."/>
            <person name="Lara M."/>
            <person name="Lee W."/>
            <person name="Leger J.P."/>
            <person name="Lennon N."/>
            <person name="Leuper L."/>
            <person name="LeVine S."/>
            <person name="Liu J."/>
            <person name="Liu X."/>
            <person name="Lokyitsang Y."/>
            <person name="Lokyitsang T."/>
            <person name="Lui A."/>
            <person name="Macdonald J."/>
            <person name="Major J."/>
            <person name="Marabella R."/>
            <person name="Maru K."/>
            <person name="Matthews C."/>
            <person name="McDonough S."/>
            <person name="Mehta T."/>
            <person name="Meldrim J."/>
            <person name="Melnikov A."/>
            <person name="Meneus L."/>
            <person name="Mihalev A."/>
            <person name="Mihova T."/>
            <person name="Miller K."/>
            <person name="Mittelman R."/>
            <person name="Mlenga V."/>
            <person name="Mulrain L."/>
            <person name="Munson G."/>
            <person name="Navidi A."/>
            <person name="Naylor J."/>
            <person name="Nguyen T."/>
            <person name="Nguyen N."/>
            <person name="Nguyen C."/>
            <person name="Nguyen T."/>
            <person name="Nicol R."/>
            <person name="Norbu N."/>
            <person name="Norbu C."/>
            <person name="Novod N."/>
            <person name="Nyima T."/>
            <person name="Olandt P."/>
            <person name="O'Neill B."/>
            <person name="O'Neill K."/>
            <person name="Osman S."/>
            <person name="Oyono L."/>
            <person name="Patti C."/>
            <person name="Perrin D."/>
            <person name="Phunkhang P."/>
            <person name="Pierre F."/>
            <person name="Priest M."/>
            <person name="Rachupka A."/>
            <person name="Raghuraman S."/>
            <person name="Rameau R."/>
            <person name="Ray V."/>
            <person name="Raymond C."/>
            <person name="Rege F."/>
            <person name="Rise C."/>
            <person name="Rogers J."/>
            <person name="Rogov P."/>
            <person name="Sahalie J."/>
            <person name="Settipalli S."/>
            <person name="Sharpe T."/>
            <person name="Shea T."/>
            <person name="Sheehan M."/>
            <person name="Sherpa N."/>
            <person name="Shi J."/>
            <person name="Shih D."/>
            <person name="Sloan J."/>
            <person name="Smith C."/>
            <person name="Sparrow T."/>
            <person name="Stalker J."/>
            <person name="Stange-Thomann N."/>
            <person name="Stavropoulos S."/>
            <person name="Stone C."/>
            <person name="Stone S."/>
            <person name="Sykes S."/>
            <person name="Tchuinga P."/>
            <person name="Tenzing P."/>
            <person name="Tesfaye S."/>
            <person name="Thoulutsang D."/>
            <person name="Thoulutsang Y."/>
            <person name="Topham K."/>
            <person name="Topping I."/>
            <person name="Tsamla T."/>
            <person name="Vassiliev H."/>
            <person name="Venkataraman V."/>
            <person name="Vo A."/>
            <person name="Wangchuk T."/>
            <person name="Wangdi T."/>
            <person name="Weiand M."/>
            <person name="Wilkinson J."/>
            <person name="Wilson A."/>
            <person name="Yadav S."/>
            <person name="Yang S."/>
            <person name="Yang X."/>
            <person name="Young G."/>
            <person name="Yu Q."/>
            <person name="Zainoun J."/>
            <person name="Zembek L."/>
            <person name="Zimmer A."/>
            <person name="Lander E.S."/>
        </authorList>
    </citation>
    <scope>NUCLEOTIDE SEQUENCE [LARGE SCALE GENOMIC DNA]</scope>
    <source>
        <strain evidence="18">Boxer</strain>
    </source>
</reference>
<evidence type="ECO:0000256" key="7">
    <source>
        <dbReference type="ARBA" id="ARBA00022884"/>
    </source>
</evidence>
<dbReference type="OrthoDB" id="6159259at2759"/>
<feature type="region of interest" description="Disordered" evidence="15">
    <location>
        <begin position="625"/>
        <end position="781"/>
    </location>
</feature>
<evidence type="ECO:0000256" key="13">
    <source>
        <dbReference type="PROSITE-ProRule" id="PRU00176"/>
    </source>
</evidence>
<dbReference type="Ensembl" id="ENSCAFT00030042593.1">
    <property type="protein sequence ID" value="ENSCAFP00030037157.1"/>
    <property type="gene ID" value="ENSCAFG00030023146.1"/>
</dbReference>
<dbReference type="Pfam" id="PF02037">
    <property type="entry name" value="SAP"/>
    <property type="match status" value="1"/>
</dbReference>
<dbReference type="GO" id="GO:0005654">
    <property type="term" value="C:nucleoplasm"/>
    <property type="evidence" value="ECO:0007669"/>
    <property type="project" value="Ensembl"/>
</dbReference>
<dbReference type="FunFam" id="1.10.720.30:FF:000005">
    <property type="entry name" value="scaffold attachment factor B2 isoform X1"/>
    <property type="match status" value="1"/>
</dbReference>
<evidence type="ECO:0000256" key="10">
    <source>
        <dbReference type="ARBA" id="ARBA00023125"/>
    </source>
</evidence>
<evidence type="ECO:0000256" key="4">
    <source>
        <dbReference type="ARBA" id="ARBA00022499"/>
    </source>
</evidence>
<comment type="subcellular location">
    <subcellularLocation>
        <location evidence="1">Nucleus</location>
    </subcellularLocation>
</comment>
<feature type="compositionally biased region" description="Basic and acidic residues" evidence="15">
    <location>
        <begin position="539"/>
        <end position="550"/>
    </location>
</feature>
<keyword evidence="11" id="KW-0804">Transcription</keyword>
<feature type="coiled-coil region" evidence="14">
    <location>
        <begin position="793"/>
        <end position="848"/>
    </location>
</feature>
<dbReference type="InterPro" id="IPR034781">
    <property type="entry name" value="SAFB1_2_RBD"/>
</dbReference>
<feature type="compositionally biased region" description="Gly residues" evidence="15">
    <location>
        <begin position="1042"/>
        <end position="1051"/>
    </location>
</feature>
<feature type="domain" description="SAP" evidence="17">
    <location>
        <begin position="169"/>
        <end position="203"/>
    </location>
</feature>